<dbReference type="InterPro" id="IPR005761">
    <property type="entry name" value="UDP-N-AcMur-Glu-dNH2Pim_ligase"/>
</dbReference>
<keyword evidence="4 7" id="KW-0573">Peptidoglycan synthesis</keyword>
<dbReference type="InterPro" id="IPR004101">
    <property type="entry name" value="Mur_ligase_C"/>
</dbReference>
<feature type="binding site" evidence="7">
    <location>
        <begin position="146"/>
        <end position="147"/>
    </location>
    <ligand>
        <name>UDP-N-acetyl-alpha-D-muramoyl-L-alanyl-D-glutamate</name>
        <dbReference type="ChEBI" id="CHEBI:83900"/>
    </ligand>
</feature>
<keyword evidence="7" id="KW-0067">ATP-binding</keyword>
<feature type="domain" description="Mur ligase central" evidence="11">
    <location>
        <begin position="102"/>
        <end position="302"/>
    </location>
</feature>
<keyword evidence="3 7" id="KW-0133">Cell shape</keyword>
<feature type="modified residue" description="N6-carboxylysine" evidence="7">
    <location>
        <position position="213"/>
    </location>
</feature>
<dbReference type="HOGENOM" id="CLU_022291_3_2_4"/>
<feature type="domain" description="Mur ligase C-terminal" evidence="10">
    <location>
        <begin position="325"/>
        <end position="449"/>
    </location>
</feature>
<comment type="catalytic activity">
    <reaction evidence="7">
        <text>UDP-N-acetyl-alpha-D-muramoyl-L-alanyl-D-glutamate + meso-2,6-diaminopimelate + ATP = UDP-N-acetyl-alpha-D-muramoyl-L-alanyl-gamma-D-glutamyl-meso-2,6-diaminopimelate + ADP + phosphate + H(+)</text>
        <dbReference type="Rhea" id="RHEA:23676"/>
        <dbReference type="ChEBI" id="CHEBI:15378"/>
        <dbReference type="ChEBI" id="CHEBI:30616"/>
        <dbReference type="ChEBI" id="CHEBI:43474"/>
        <dbReference type="ChEBI" id="CHEBI:57791"/>
        <dbReference type="ChEBI" id="CHEBI:83900"/>
        <dbReference type="ChEBI" id="CHEBI:83905"/>
        <dbReference type="ChEBI" id="CHEBI:456216"/>
        <dbReference type="EC" id="6.3.2.13"/>
    </reaction>
</comment>
<keyword evidence="6 7" id="KW-0961">Cell wall biogenesis/degradation</keyword>
<dbReference type="Gene3D" id="3.40.1190.10">
    <property type="entry name" value="Mur-like, catalytic domain"/>
    <property type="match status" value="1"/>
</dbReference>
<dbReference type="GO" id="GO:0008360">
    <property type="term" value="P:regulation of cell shape"/>
    <property type="evidence" value="ECO:0007669"/>
    <property type="project" value="UniProtKB-KW"/>
</dbReference>
<dbReference type="InterPro" id="IPR036615">
    <property type="entry name" value="Mur_ligase_C_dom_sf"/>
</dbReference>
<dbReference type="SUPFAM" id="SSF63418">
    <property type="entry name" value="MurE/MurF N-terminal domain"/>
    <property type="match status" value="1"/>
</dbReference>
<evidence type="ECO:0000256" key="8">
    <source>
        <dbReference type="RuleBase" id="RU004135"/>
    </source>
</evidence>
<dbReference type="InterPro" id="IPR035911">
    <property type="entry name" value="MurE/MurF_N"/>
</dbReference>
<feature type="binding site" evidence="7">
    <location>
        <position position="21"/>
    </location>
    <ligand>
        <name>UDP-N-acetyl-alpha-D-muramoyl-L-alanyl-D-glutamate</name>
        <dbReference type="ChEBI" id="CHEBI:83900"/>
    </ligand>
</feature>
<keyword evidence="7" id="KW-0460">Magnesium</keyword>
<dbReference type="NCBIfam" id="NF001126">
    <property type="entry name" value="PRK00139.1-4"/>
    <property type="match status" value="1"/>
</dbReference>
<accession>C6X983</accession>
<dbReference type="InterPro" id="IPR013221">
    <property type="entry name" value="Mur_ligase_cen"/>
</dbReference>
<proteinExistence type="inferred from homology"/>
<dbReference type="GO" id="GO:0008765">
    <property type="term" value="F:UDP-N-acetylmuramoylalanyl-D-glutamate-2,6-diaminopimelate ligase activity"/>
    <property type="evidence" value="ECO:0007669"/>
    <property type="project" value="UniProtKB-UniRule"/>
</dbReference>
<dbReference type="GO" id="GO:0071555">
    <property type="term" value="P:cell wall organization"/>
    <property type="evidence" value="ECO:0007669"/>
    <property type="project" value="UniProtKB-KW"/>
</dbReference>
<organism evidence="12 13">
    <name type="scientific">Methylovorus glucosotrophus (strain SIP3-4)</name>
    <dbReference type="NCBI Taxonomy" id="582744"/>
    <lineage>
        <taxon>Bacteria</taxon>
        <taxon>Pseudomonadati</taxon>
        <taxon>Pseudomonadota</taxon>
        <taxon>Betaproteobacteria</taxon>
        <taxon>Nitrosomonadales</taxon>
        <taxon>Methylophilaceae</taxon>
        <taxon>Methylovorus</taxon>
    </lineage>
</organism>
<dbReference type="InterPro" id="IPR036565">
    <property type="entry name" value="Mur-like_cat_sf"/>
</dbReference>
<dbReference type="Pfam" id="PF08245">
    <property type="entry name" value="Mur_ligase_M"/>
    <property type="match status" value="1"/>
</dbReference>
<evidence type="ECO:0000259" key="10">
    <source>
        <dbReference type="Pfam" id="PF02875"/>
    </source>
</evidence>
<dbReference type="NCBIfam" id="NF001124">
    <property type="entry name" value="PRK00139.1-2"/>
    <property type="match status" value="1"/>
</dbReference>
<keyword evidence="13" id="KW-1185">Reference proteome</keyword>
<feature type="binding site" evidence="7">
    <location>
        <position position="145"/>
    </location>
    <ligand>
        <name>UDP-N-acetyl-alpha-D-muramoyl-L-alanyl-D-glutamate</name>
        <dbReference type="ChEBI" id="CHEBI:83900"/>
    </ligand>
</feature>
<evidence type="ECO:0000313" key="13">
    <source>
        <dbReference type="Proteomes" id="UP000002743"/>
    </source>
</evidence>
<dbReference type="HAMAP" id="MF_00208">
    <property type="entry name" value="MurE"/>
    <property type="match status" value="1"/>
</dbReference>
<feature type="short sequence motif" description="Meso-diaminopimelate recognition motif" evidence="7">
    <location>
        <begin position="398"/>
        <end position="401"/>
    </location>
</feature>
<dbReference type="UniPathway" id="UPA00219"/>
<comment type="similarity">
    <text evidence="1 7">Belongs to the MurCDEF family. MurE subfamily.</text>
</comment>
<feature type="domain" description="Mur ligase N-terminal catalytic" evidence="9">
    <location>
        <begin position="17"/>
        <end position="90"/>
    </location>
</feature>
<dbReference type="PANTHER" id="PTHR23135">
    <property type="entry name" value="MUR LIGASE FAMILY MEMBER"/>
    <property type="match status" value="1"/>
</dbReference>
<dbReference type="RefSeq" id="WP_015829365.1">
    <property type="nucleotide sequence ID" value="NC_012969.1"/>
</dbReference>
<dbReference type="Gene3D" id="3.90.190.20">
    <property type="entry name" value="Mur ligase, C-terminal domain"/>
    <property type="match status" value="1"/>
</dbReference>
<keyword evidence="7" id="KW-0547">Nucleotide-binding</keyword>
<feature type="binding site" evidence="7">
    <location>
        <position position="181"/>
    </location>
    <ligand>
        <name>UDP-N-acetyl-alpha-D-muramoyl-L-alanyl-D-glutamate</name>
        <dbReference type="ChEBI" id="CHEBI:83900"/>
    </ligand>
</feature>
<dbReference type="SUPFAM" id="SSF53244">
    <property type="entry name" value="MurD-like peptide ligases, peptide-binding domain"/>
    <property type="match status" value="1"/>
</dbReference>
<dbReference type="PANTHER" id="PTHR23135:SF4">
    <property type="entry name" value="UDP-N-ACETYLMURAMOYL-L-ALANYL-D-GLUTAMATE--2,6-DIAMINOPIMELATE LIGASE MURE HOMOLOG, CHLOROPLASTIC"/>
    <property type="match status" value="1"/>
</dbReference>
<dbReference type="EMBL" id="CP001674">
    <property type="protein sequence ID" value="ACT49703.1"/>
    <property type="molecule type" value="Genomic_DNA"/>
</dbReference>
<dbReference type="InterPro" id="IPR000713">
    <property type="entry name" value="Mur_ligase_N"/>
</dbReference>
<protein>
    <recommendedName>
        <fullName evidence="7">UDP-N-acetylmuramoyl-L-alanyl-D-glutamate--2,6-diaminopimelate ligase</fullName>
        <ecNumber evidence="7">6.3.2.13</ecNumber>
    </recommendedName>
    <alternativeName>
        <fullName evidence="7">Meso-A2pm-adding enzyme</fullName>
    </alternativeName>
    <alternativeName>
        <fullName evidence="7">Meso-diaminopimelate-adding enzyme</fullName>
    </alternativeName>
    <alternativeName>
        <fullName evidence="7">UDP-MurNAc-L-Ala-D-Glu:meso-diaminopimelate ligase</fullName>
    </alternativeName>
    <alternativeName>
        <fullName evidence="7">UDP-MurNAc-tripeptide synthetase</fullName>
    </alternativeName>
    <alternativeName>
        <fullName evidence="7">UDP-N-acetylmuramyl-tripeptide synthetase</fullName>
    </alternativeName>
</protein>
<comment type="PTM">
    <text evidence="7">Carboxylation is probably crucial for Mg(2+) binding and, consequently, for the gamma-phosphate positioning of ATP.</text>
</comment>
<feature type="binding site" evidence="7">
    <location>
        <position position="179"/>
    </location>
    <ligand>
        <name>UDP-N-acetyl-alpha-D-muramoyl-L-alanyl-D-glutamate</name>
        <dbReference type="ChEBI" id="CHEBI:83900"/>
    </ligand>
</feature>
<evidence type="ECO:0000256" key="7">
    <source>
        <dbReference type="HAMAP-Rule" id="MF_00208"/>
    </source>
</evidence>
<evidence type="ECO:0000259" key="11">
    <source>
        <dbReference type="Pfam" id="PF08245"/>
    </source>
</evidence>
<dbReference type="Pfam" id="PF01225">
    <property type="entry name" value="Mur_ligase"/>
    <property type="match status" value="1"/>
</dbReference>
<keyword evidence="7" id="KW-0963">Cytoplasm</keyword>
<dbReference type="GO" id="GO:0009252">
    <property type="term" value="P:peptidoglycan biosynthetic process"/>
    <property type="evidence" value="ECO:0007669"/>
    <property type="project" value="UniProtKB-UniRule"/>
</dbReference>
<dbReference type="OrthoDB" id="9800958at2"/>
<evidence type="ECO:0000256" key="5">
    <source>
        <dbReference type="ARBA" id="ARBA00023306"/>
    </source>
</evidence>
<feature type="binding site" evidence="7">
    <location>
        <begin position="104"/>
        <end position="110"/>
    </location>
    <ligand>
        <name>ATP</name>
        <dbReference type="ChEBI" id="CHEBI:30616"/>
    </ligand>
</feature>
<feature type="binding site" evidence="7">
    <location>
        <position position="447"/>
    </location>
    <ligand>
        <name>meso-2,6-diaminopimelate</name>
        <dbReference type="ChEBI" id="CHEBI:57791"/>
    </ligand>
</feature>
<dbReference type="EC" id="6.3.2.13" evidence="7"/>
<feature type="binding site" evidence="7">
    <location>
        <position position="173"/>
    </location>
    <ligand>
        <name>UDP-N-acetyl-alpha-D-muramoyl-L-alanyl-D-glutamate</name>
        <dbReference type="ChEBI" id="CHEBI:83900"/>
    </ligand>
</feature>
<dbReference type="eggNOG" id="COG0769">
    <property type="taxonomic scope" value="Bacteria"/>
</dbReference>
<dbReference type="GO" id="GO:0000287">
    <property type="term" value="F:magnesium ion binding"/>
    <property type="evidence" value="ECO:0007669"/>
    <property type="project" value="UniProtKB-UniRule"/>
</dbReference>
<evidence type="ECO:0000256" key="4">
    <source>
        <dbReference type="ARBA" id="ARBA00022984"/>
    </source>
</evidence>
<evidence type="ECO:0000256" key="1">
    <source>
        <dbReference type="ARBA" id="ARBA00005898"/>
    </source>
</evidence>
<keyword evidence="7" id="KW-0436">Ligase</keyword>
<evidence type="ECO:0000256" key="3">
    <source>
        <dbReference type="ARBA" id="ARBA00022960"/>
    </source>
</evidence>
<dbReference type="STRING" id="582744.Msip34_0455"/>
<evidence type="ECO:0000313" key="12">
    <source>
        <dbReference type="EMBL" id="ACT49703.1"/>
    </source>
</evidence>
<dbReference type="GO" id="GO:0005524">
    <property type="term" value="F:ATP binding"/>
    <property type="evidence" value="ECO:0007669"/>
    <property type="project" value="UniProtKB-UniRule"/>
</dbReference>
<comment type="subcellular location">
    <subcellularLocation>
        <location evidence="7 8">Cytoplasm</location>
    </subcellularLocation>
</comment>
<dbReference type="KEGG" id="mei:Msip34_0455"/>
<feature type="binding site" evidence="7">
    <location>
        <position position="451"/>
    </location>
    <ligand>
        <name>meso-2,6-diaminopimelate</name>
        <dbReference type="ChEBI" id="CHEBI:57791"/>
    </ligand>
</feature>
<dbReference type="GO" id="GO:0051301">
    <property type="term" value="P:cell division"/>
    <property type="evidence" value="ECO:0007669"/>
    <property type="project" value="UniProtKB-KW"/>
</dbReference>
<dbReference type="Proteomes" id="UP000002743">
    <property type="component" value="Chromosome"/>
</dbReference>
<dbReference type="Pfam" id="PF02875">
    <property type="entry name" value="Mur_ligase_C"/>
    <property type="match status" value="1"/>
</dbReference>
<dbReference type="SUPFAM" id="SSF53623">
    <property type="entry name" value="MurD-like peptide ligases, catalytic domain"/>
    <property type="match status" value="1"/>
</dbReference>
<keyword evidence="5 7" id="KW-0131">Cell cycle</keyword>
<dbReference type="Gene3D" id="3.40.1390.10">
    <property type="entry name" value="MurE/MurF, N-terminal domain"/>
    <property type="match status" value="1"/>
</dbReference>
<evidence type="ECO:0000256" key="2">
    <source>
        <dbReference type="ARBA" id="ARBA00022618"/>
    </source>
</evidence>
<dbReference type="AlphaFoldDB" id="C6X983"/>
<reference evidence="12 13" key="2">
    <citation type="journal article" date="2011" name="J. Bacteriol.">
        <title>Genomes of three methylotrophs from a single niche uncover genetic and metabolic divergence of Methylophilaceae.</title>
        <authorList>
            <person name="Lapidus A."/>
            <person name="Clum A."/>
            <person name="Labutti K."/>
            <person name="Kaluzhnaya M.G."/>
            <person name="Lim S."/>
            <person name="Beck D.A."/>
            <person name="Glavina Del Rio T."/>
            <person name="Nolan M."/>
            <person name="Mavromatis K."/>
            <person name="Huntemann M."/>
            <person name="Lucas S."/>
            <person name="Lidstrom M.E."/>
            <person name="Ivanova N."/>
            <person name="Chistoserdova L."/>
        </authorList>
    </citation>
    <scope>NUCLEOTIDE SEQUENCE [LARGE SCALE GENOMIC DNA]</scope>
    <source>
        <strain evidence="12 13">SIP3-4</strain>
    </source>
</reference>
<evidence type="ECO:0000259" key="9">
    <source>
        <dbReference type="Pfam" id="PF01225"/>
    </source>
</evidence>
<feature type="binding site" evidence="7">
    <location>
        <begin position="398"/>
        <end position="401"/>
    </location>
    <ligand>
        <name>meso-2,6-diaminopimelate</name>
        <dbReference type="ChEBI" id="CHEBI:57791"/>
    </ligand>
</feature>
<comment type="pathway">
    <text evidence="7 8">Cell wall biogenesis; peptidoglycan biosynthesis.</text>
</comment>
<sequence length="477" mass="50899">MTILASLHDLGIRPSSLTSDSRKVTAGSLFVAYPGDAADGRAYIPQAIANGAGAVLWEAEGFSWPADLQAVNLPVKDLRKQAGEIADEFYGHPSSALWMVGVTGTNGKTSCTQWLTHCLNSLQRKTAVIGTLGNGFPGELATAINTTPDPIVLHGLLAEYLKQGAVATAMEVSSHGLDQGRVNGVHFDIAVFTNLTRDHLDYHGDMDSYAAAKRRLMEWPGLKLAVLNAEDAYGLTFLQALRSEGRPVLSYGMQSGDVHCTSLHLHETGMQLSVTTPWGDVTLHAAVMGRFNAYNLLAVLATLLAMDVPLEAAAQAIATLKPVPGRMEQYGGNAMPVVVIDYAHTPDALENALQALREQTRGKLWCVFGCGGDRDAGKRPMMGAIASRLADHVVVTSDNPRSENPDTIIADITASMGRNHQIMVDRRAAIAHAIEQAAPGDIVLVAGKGHETYQEIKGVRHPYSDVDVVTTLLGAVA</sequence>
<comment type="cofactor">
    <cofactor evidence="7">
        <name>Mg(2+)</name>
        <dbReference type="ChEBI" id="CHEBI:18420"/>
    </cofactor>
</comment>
<name>C6X983_METGS</name>
<feature type="binding site" evidence="7">
    <location>
        <position position="374"/>
    </location>
    <ligand>
        <name>meso-2,6-diaminopimelate</name>
        <dbReference type="ChEBI" id="CHEBI:57791"/>
    </ligand>
</feature>
<evidence type="ECO:0000256" key="6">
    <source>
        <dbReference type="ARBA" id="ARBA00023316"/>
    </source>
</evidence>
<comment type="function">
    <text evidence="7">Catalyzes the addition of meso-diaminopimelic acid to the nucleotide precursor UDP-N-acetylmuramoyl-L-alanyl-D-glutamate (UMAG) in the biosynthesis of bacterial cell-wall peptidoglycan.</text>
</comment>
<reference evidence="13" key="1">
    <citation type="submission" date="2009-07" db="EMBL/GenBank/DDBJ databases">
        <title>Complete sequence of chromosome of Methylovorus sp. SIP3-4.</title>
        <authorList>
            <person name="Lucas S."/>
            <person name="Copeland A."/>
            <person name="Lapidus A."/>
            <person name="Glavina del Rio T."/>
            <person name="Tice H."/>
            <person name="Bruce D."/>
            <person name="Goodwin L."/>
            <person name="Pitluck S."/>
            <person name="Clum A."/>
            <person name="Larimer F."/>
            <person name="Land M."/>
            <person name="Hauser L."/>
            <person name="Kyrpides N."/>
            <person name="Mikhailova N."/>
            <person name="Kayluzhnaya M."/>
            <person name="Chistoserdova L."/>
        </authorList>
    </citation>
    <scope>NUCLEOTIDE SEQUENCE [LARGE SCALE GENOMIC DNA]</scope>
    <source>
        <strain evidence="13">SIP3-4</strain>
    </source>
</reference>
<keyword evidence="2 7" id="KW-0132">Cell division</keyword>
<dbReference type="GO" id="GO:0005737">
    <property type="term" value="C:cytoplasm"/>
    <property type="evidence" value="ECO:0007669"/>
    <property type="project" value="UniProtKB-SubCell"/>
</dbReference>
<comment type="caution">
    <text evidence="7">Lacks conserved residue(s) required for the propagation of feature annotation.</text>
</comment>
<gene>
    <name evidence="7" type="primary">murE</name>
    <name evidence="12" type="ordered locus">Msip34_0455</name>
</gene>
<dbReference type="NCBIfam" id="TIGR01085">
    <property type="entry name" value="murE"/>
    <property type="match status" value="1"/>
</dbReference>